<sequence length="146" mass="16946">MARLTVSYTGTGYMPNASGDINMFDKVLSREAYNEWVVRNHYSKQLPLKSETNEMQIIATQDTQFYNLWAYADYKDPSNVGSMSVFHASVELSHDNWPVFQHFARLLTDPFINIGYLELIPQNVLCLLIEPDRSRLKCNHLRLSLR</sequence>
<keyword evidence="2" id="KW-1185">Reference proteome</keyword>
<dbReference type="Proteomes" id="UP001201812">
    <property type="component" value="Unassembled WGS sequence"/>
</dbReference>
<gene>
    <name evidence="1" type="ORF">DdX_19407</name>
</gene>
<organism evidence="1 2">
    <name type="scientific">Ditylenchus destructor</name>
    <dbReference type="NCBI Taxonomy" id="166010"/>
    <lineage>
        <taxon>Eukaryota</taxon>
        <taxon>Metazoa</taxon>
        <taxon>Ecdysozoa</taxon>
        <taxon>Nematoda</taxon>
        <taxon>Chromadorea</taxon>
        <taxon>Rhabditida</taxon>
        <taxon>Tylenchina</taxon>
        <taxon>Tylenchomorpha</taxon>
        <taxon>Sphaerularioidea</taxon>
        <taxon>Anguinidae</taxon>
        <taxon>Anguininae</taxon>
        <taxon>Ditylenchus</taxon>
    </lineage>
</organism>
<dbReference type="AlphaFoldDB" id="A0AAD4QSC4"/>
<reference evidence="1" key="1">
    <citation type="submission" date="2022-01" db="EMBL/GenBank/DDBJ databases">
        <title>Genome Sequence Resource for Two Populations of Ditylenchus destructor, the Migratory Endoparasitic Phytonematode.</title>
        <authorList>
            <person name="Zhang H."/>
            <person name="Lin R."/>
            <person name="Xie B."/>
        </authorList>
    </citation>
    <scope>NUCLEOTIDE SEQUENCE</scope>
    <source>
        <strain evidence="1">BazhouSP</strain>
    </source>
</reference>
<accession>A0AAD4QSC4</accession>
<dbReference type="EMBL" id="JAKKPZ010000375">
    <property type="protein sequence ID" value="KAI1695764.1"/>
    <property type="molecule type" value="Genomic_DNA"/>
</dbReference>
<evidence type="ECO:0000313" key="1">
    <source>
        <dbReference type="EMBL" id="KAI1695764.1"/>
    </source>
</evidence>
<name>A0AAD4QSC4_9BILA</name>
<protein>
    <submittedName>
        <fullName evidence="1">Uncharacterized protein</fullName>
    </submittedName>
</protein>
<evidence type="ECO:0000313" key="2">
    <source>
        <dbReference type="Proteomes" id="UP001201812"/>
    </source>
</evidence>
<proteinExistence type="predicted"/>
<comment type="caution">
    <text evidence="1">The sequence shown here is derived from an EMBL/GenBank/DDBJ whole genome shotgun (WGS) entry which is preliminary data.</text>
</comment>